<evidence type="ECO:0000313" key="5">
    <source>
        <dbReference type="Proteomes" id="UP000698800"/>
    </source>
</evidence>
<protein>
    <recommendedName>
        <fullName evidence="3">Cytochrome b5 heme-binding domain-containing protein</fullName>
    </recommendedName>
</protein>
<dbReference type="GO" id="GO:0016020">
    <property type="term" value="C:membrane"/>
    <property type="evidence" value="ECO:0007669"/>
    <property type="project" value="TreeGrafter"/>
</dbReference>
<evidence type="ECO:0000256" key="2">
    <source>
        <dbReference type="SAM" id="MobiDB-lite"/>
    </source>
</evidence>
<dbReference type="Gene3D" id="3.10.120.10">
    <property type="entry name" value="Cytochrome b5-like heme/steroid binding domain"/>
    <property type="match status" value="1"/>
</dbReference>
<keyword evidence="5" id="KW-1185">Reference proteome</keyword>
<dbReference type="Proteomes" id="UP000698800">
    <property type="component" value="Unassembled WGS sequence"/>
</dbReference>
<dbReference type="InterPro" id="IPR050577">
    <property type="entry name" value="MAPR/NEUFC/NENF-like"/>
</dbReference>
<feature type="region of interest" description="Disordered" evidence="2">
    <location>
        <begin position="1"/>
        <end position="34"/>
    </location>
</feature>
<dbReference type="PANTHER" id="PTHR10281">
    <property type="entry name" value="MEMBRANE-ASSOCIATED PROGESTERONE RECEPTOR COMPONENT-RELATED"/>
    <property type="match status" value="1"/>
</dbReference>
<dbReference type="InterPro" id="IPR001199">
    <property type="entry name" value="Cyt_B5-like_heme/steroid-bd"/>
</dbReference>
<dbReference type="OrthoDB" id="10257697at2759"/>
<dbReference type="InterPro" id="IPR036400">
    <property type="entry name" value="Cyt_B5-like_heme/steroid_sf"/>
</dbReference>
<dbReference type="AlphaFoldDB" id="A0A9P8I384"/>
<name>A0A9P8I384_9PEZI</name>
<sequence length="261" mass="29268">MPPGDPTSSSLRKRTTTTTSTKTSQPHTTPDEEDKTHISLLDILRMALGLLLLSTLLSYFITSTPFWTHVPPSLTHQLALLRRRLRGPLALTDAQLARYDGSDPELPIYVAVNASIYDVSAGRAFYGPGGSYSFFAGRDASRAFVTGCFGEDLTWDLRGVEEMFLPVGEDEEGLSRGEVKVRREREMREAKRQVHGAVEHWVKFFEGSGKYFFVGKVVGREGWEERVERRGLCERAKELRPKRKKEGDGKEEGVPGDRGHP</sequence>
<dbReference type="GO" id="GO:0012505">
    <property type="term" value="C:endomembrane system"/>
    <property type="evidence" value="ECO:0007669"/>
    <property type="project" value="TreeGrafter"/>
</dbReference>
<dbReference type="EMBL" id="JAGHQL010000076">
    <property type="protein sequence ID" value="KAH0541541.1"/>
    <property type="molecule type" value="Genomic_DNA"/>
</dbReference>
<dbReference type="SMART" id="SM01117">
    <property type="entry name" value="Cyt-b5"/>
    <property type="match status" value="1"/>
</dbReference>
<dbReference type="SUPFAM" id="SSF55856">
    <property type="entry name" value="Cytochrome b5-like heme/steroid binding domain"/>
    <property type="match status" value="1"/>
</dbReference>
<evidence type="ECO:0000313" key="4">
    <source>
        <dbReference type="EMBL" id="KAH0541541.1"/>
    </source>
</evidence>
<gene>
    <name evidence="4" type="ORF">FGG08_004016</name>
</gene>
<comment type="similarity">
    <text evidence="1">Belongs to the cytochrome b5 family. MAPR subfamily.</text>
</comment>
<feature type="domain" description="Cytochrome b5 heme-binding" evidence="3">
    <location>
        <begin position="91"/>
        <end position="171"/>
    </location>
</feature>
<proteinExistence type="inferred from homology"/>
<reference evidence="4" key="1">
    <citation type="submission" date="2021-03" db="EMBL/GenBank/DDBJ databases">
        <title>Comparative genomics and phylogenomic investigation of the class Geoglossomycetes provide insights into ecological specialization and systematics.</title>
        <authorList>
            <person name="Melie T."/>
            <person name="Pirro S."/>
            <person name="Miller A.N."/>
            <person name="Quandt A."/>
        </authorList>
    </citation>
    <scope>NUCLEOTIDE SEQUENCE</scope>
    <source>
        <strain evidence="4">GBOQ0MN5Z8</strain>
    </source>
</reference>
<feature type="region of interest" description="Disordered" evidence="2">
    <location>
        <begin position="238"/>
        <end position="261"/>
    </location>
</feature>
<dbReference type="PANTHER" id="PTHR10281:SF76">
    <property type="entry name" value="CALCUTTA CUP-RELATED"/>
    <property type="match status" value="1"/>
</dbReference>
<evidence type="ECO:0000256" key="1">
    <source>
        <dbReference type="ARBA" id="ARBA00038357"/>
    </source>
</evidence>
<organism evidence="4 5">
    <name type="scientific">Glutinoglossum americanum</name>
    <dbReference type="NCBI Taxonomy" id="1670608"/>
    <lineage>
        <taxon>Eukaryota</taxon>
        <taxon>Fungi</taxon>
        <taxon>Dikarya</taxon>
        <taxon>Ascomycota</taxon>
        <taxon>Pezizomycotina</taxon>
        <taxon>Geoglossomycetes</taxon>
        <taxon>Geoglossales</taxon>
        <taxon>Geoglossaceae</taxon>
        <taxon>Glutinoglossum</taxon>
    </lineage>
</organism>
<dbReference type="Pfam" id="PF00173">
    <property type="entry name" value="Cyt-b5"/>
    <property type="match status" value="1"/>
</dbReference>
<comment type="caution">
    <text evidence="4">The sequence shown here is derived from an EMBL/GenBank/DDBJ whole genome shotgun (WGS) entry which is preliminary data.</text>
</comment>
<accession>A0A9P8I384</accession>
<dbReference type="FunFam" id="3.10.120.10:FF:000018">
    <property type="entry name" value="Heme/steroid binding domain protein, putative"/>
    <property type="match status" value="1"/>
</dbReference>
<evidence type="ECO:0000259" key="3">
    <source>
        <dbReference type="SMART" id="SM01117"/>
    </source>
</evidence>